<proteinExistence type="predicted"/>
<dbReference type="GO" id="GO:0005634">
    <property type="term" value="C:nucleus"/>
    <property type="evidence" value="ECO:0007669"/>
    <property type="project" value="TreeGrafter"/>
</dbReference>
<dbReference type="InterPro" id="IPR035979">
    <property type="entry name" value="RBD_domain_sf"/>
</dbReference>
<organism evidence="4 5">
    <name type="scientific">Salix brachista</name>
    <dbReference type="NCBI Taxonomy" id="2182728"/>
    <lineage>
        <taxon>Eukaryota</taxon>
        <taxon>Viridiplantae</taxon>
        <taxon>Streptophyta</taxon>
        <taxon>Embryophyta</taxon>
        <taxon>Tracheophyta</taxon>
        <taxon>Spermatophyta</taxon>
        <taxon>Magnoliopsida</taxon>
        <taxon>eudicotyledons</taxon>
        <taxon>Gunneridae</taxon>
        <taxon>Pentapetalae</taxon>
        <taxon>rosids</taxon>
        <taxon>fabids</taxon>
        <taxon>Malpighiales</taxon>
        <taxon>Salicaceae</taxon>
        <taxon>Saliceae</taxon>
        <taxon>Salix</taxon>
    </lineage>
</organism>
<dbReference type="InterPro" id="IPR008889">
    <property type="entry name" value="VQ"/>
</dbReference>
<reference evidence="5" key="1">
    <citation type="journal article" date="2019" name="Gigascience">
        <title>De novo genome assembly of the endangered Acer yangbiense, a plant species with extremely small populations endemic to Yunnan Province, China.</title>
        <authorList>
            <person name="Yang J."/>
            <person name="Wariss H.M."/>
            <person name="Tao L."/>
            <person name="Zhang R."/>
            <person name="Yun Q."/>
            <person name="Hollingsworth P."/>
            <person name="Dao Z."/>
            <person name="Luo G."/>
            <person name="Guo H."/>
            <person name="Ma Y."/>
            <person name="Sun W."/>
        </authorList>
    </citation>
    <scope>NUCLEOTIDE SEQUENCE [LARGE SCALE GENOMIC DNA]</scope>
    <source>
        <strain evidence="5">cv. br00</strain>
    </source>
</reference>
<dbReference type="GO" id="GO:0006406">
    <property type="term" value="P:mRNA export from nucleus"/>
    <property type="evidence" value="ECO:0007669"/>
    <property type="project" value="TreeGrafter"/>
</dbReference>
<evidence type="ECO:0000256" key="1">
    <source>
        <dbReference type="ARBA" id="ARBA00022884"/>
    </source>
</evidence>
<evidence type="ECO:0000259" key="3">
    <source>
        <dbReference type="Pfam" id="PF05678"/>
    </source>
</evidence>
<dbReference type="Pfam" id="PF05678">
    <property type="entry name" value="VQ"/>
    <property type="match status" value="1"/>
</dbReference>
<feature type="region of interest" description="Disordered" evidence="2">
    <location>
        <begin position="1"/>
        <end position="31"/>
    </location>
</feature>
<keyword evidence="5" id="KW-1185">Reference proteome</keyword>
<dbReference type="Proteomes" id="UP000326939">
    <property type="component" value="Chromosome 19"/>
</dbReference>
<comment type="caution">
    <text evidence="4">The sequence shown here is derived from an EMBL/GenBank/DDBJ whole genome shotgun (WGS) entry which is preliminary data.</text>
</comment>
<accession>A0A5N5J2R3</accession>
<feature type="domain" description="VQ" evidence="3">
    <location>
        <begin position="35"/>
        <end position="61"/>
    </location>
</feature>
<dbReference type="PANTHER" id="PTHR19965:SF33">
    <property type="entry name" value="THO COMPLEX SUBUNIT 4D"/>
    <property type="match status" value="1"/>
</dbReference>
<gene>
    <name evidence="4" type="ORF">DKX38_028943</name>
</gene>
<evidence type="ECO:0000313" key="4">
    <source>
        <dbReference type="EMBL" id="KAB5511915.1"/>
    </source>
</evidence>
<dbReference type="EMBL" id="VDCV01000019">
    <property type="protein sequence ID" value="KAB5511915.1"/>
    <property type="molecule type" value="Genomic_DNA"/>
</dbReference>
<dbReference type="SUPFAM" id="SSF54928">
    <property type="entry name" value="RNA-binding domain, RBD"/>
    <property type="match status" value="1"/>
</dbReference>
<sequence length="224" mass="24547">MSEFREQCFPDQQEQPKKGQKSSKNKREPVKIKYISSPTMVKATSATEFRAIVQELTGKDSKVEDPFDSYEVASQVPRHGTPRQKMASFGEDVSERAVSERDVFGSAEVLYTRRSDAFGAFKKYNNVLLDGKPMKIEIVGANPVVPISARMNVTGANGKKKRTFAMIPGLGGGRGAAVNNRGFGSINVSVHSRHQGGGDISTGEKSVDELEKELESYHAEAMQT</sequence>
<evidence type="ECO:0000313" key="5">
    <source>
        <dbReference type="Proteomes" id="UP000326939"/>
    </source>
</evidence>
<evidence type="ECO:0000256" key="2">
    <source>
        <dbReference type="SAM" id="MobiDB-lite"/>
    </source>
</evidence>
<dbReference type="GO" id="GO:0003729">
    <property type="term" value="F:mRNA binding"/>
    <property type="evidence" value="ECO:0007669"/>
    <property type="project" value="TreeGrafter"/>
</dbReference>
<keyword evidence="1" id="KW-0694">RNA-binding</keyword>
<name>A0A5N5J2R3_9ROSI</name>
<dbReference type="AlphaFoldDB" id="A0A5N5J2R3"/>
<protein>
    <recommendedName>
        <fullName evidence="3">VQ domain-containing protein</fullName>
    </recommendedName>
</protein>
<dbReference type="PANTHER" id="PTHR19965">
    <property type="entry name" value="RNA AND EXPORT FACTOR BINDING PROTEIN"/>
    <property type="match status" value="1"/>
</dbReference>
<dbReference type="InterPro" id="IPR051229">
    <property type="entry name" value="ALYREF_mRNA_export"/>
</dbReference>